<reference evidence="1" key="1">
    <citation type="submission" date="2015-07" db="EMBL/GenBank/DDBJ databases">
        <title>MeaNS - Measles Nucleotide Surveillance Program.</title>
        <authorList>
            <person name="Tran T."/>
            <person name="Druce J."/>
        </authorList>
    </citation>
    <scope>NUCLEOTIDE SEQUENCE</scope>
    <source>
        <strain evidence="1">UCB-OBI-ISO-001</strain>
        <tissue evidence="1">Gonad</tissue>
    </source>
</reference>
<protein>
    <submittedName>
        <fullName evidence="1">Uncharacterized protein</fullName>
    </submittedName>
</protein>
<evidence type="ECO:0000313" key="1">
    <source>
        <dbReference type="EMBL" id="KOF74338.1"/>
    </source>
</evidence>
<proteinExistence type="predicted"/>
<name>A0A0L8GBN9_OCTBM</name>
<dbReference type="EMBL" id="KQ422750">
    <property type="protein sequence ID" value="KOF74338.1"/>
    <property type="molecule type" value="Genomic_DNA"/>
</dbReference>
<organism evidence="1">
    <name type="scientific">Octopus bimaculoides</name>
    <name type="common">California two-spotted octopus</name>
    <dbReference type="NCBI Taxonomy" id="37653"/>
    <lineage>
        <taxon>Eukaryota</taxon>
        <taxon>Metazoa</taxon>
        <taxon>Spiralia</taxon>
        <taxon>Lophotrochozoa</taxon>
        <taxon>Mollusca</taxon>
        <taxon>Cephalopoda</taxon>
        <taxon>Coleoidea</taxon>
        <taxon>Octopodiformes</taxon>
        <taxon>Octopoda</taxon>
        <taxon>Incirrata</taxon>
        <taxon>Octopodidae</taxon>
        <taxon>Octopus</taxon>
    </lineage>
</organism>
<gene>
    <name evidence="1" type="ORF">OCBIM_22036402mg</name>
</gene>
<accession>A0A0L8GBN9</accession>
<dbReference type="AlphaFoldDB" id="A0A0L8GBN9"/>
<sequence>MSDSCIVCTSSSPEIDTLKCLDGSLEVDDNFYYLEVISKGNCCFESVIARIRAGWKMFGQLLLLLTTKVFSFRVKSRLYDDCVRTVMLHGSEA</sequence>